<name>C4QWW8_KOMPG</name>
<reference evidence="3 4" key="1">
    <citation type="journal article" date="2009" name="Nat. Biotechnol.">
        <title>Genome sequence of the recombinant protein production host Pichia pastoris.</title>
        <authorList>
            <person name="De Schutter K."/>
            <person name="Lin Y.C."/>
            <person name="Tiels P."/>
            <person name="Van Hecke A."/>
            <person name="Glinka S."/>
            <person name="Weber-Lehmann J."/>
            <person name="Rouze P."/>
            <person name="Van de Peer Y."/>
            <person name="Callewaert N."/>
        </authorList>
    </citation>
    <scope>NUCLEOTIDE SEQUENCE [LARGE SCALE GENOMIC DNA]</scope>
    <source>
        <strain evidence="4">GS115 / ATCC 20864</strain>
    </source>
</reference>
<feature type="region of interest" description="Disordered" evidence="1">
    <location>
        <begin position="1"/>
        <end position="331"/>
    </location>
</feature>
<dbReference type="STRING" id="644223.C4QWW8"/>
<dbReference type="InParanoid" id="C4QWW8"/>
<dbReference type="InterPro" id="IPR011051">
    <property type="entry name" value="RmlC_Cupin_sf"/>
</dbReference>
<accession>C4QWW8</accession>
<dbReference type="AlphaFoldDB" id="C4QWW8"/>
<evidence type="ECO:0000259" key="2">
    <source>
        <dbReference type="Pfam" id="PF11699"/>
    </source>
</evidence>
<feature type="compositionally biased region" description="Polar residues" evidence="1">
    <location>
        <begin position="129"/>
        <end position="140"/>
    </location>
</feature>
<dbReference type="Gene3D" id="2.60.120.10">
    <property type="entry name" value="Jelly Rolls"/>
    <property type="match status" value="1"/>
</dbReference>
<feature type="domain" description="Mif2/CENP-C cupin" evidence="2">
    <location>
        <begin position="377"/>
        <end position="463"/>
    </location>
</feature>
<feature type="compositionally biased region" description="Acidic residues" evidence="1">
    <location>
        <begin position="109"/>
        <end position="126"/>
    </location>
</feature>
<dbReference type="Pfam" id="PF11699">
    <property type="entry name" value="CENP-C_C"/>
    <property type="match status" value="1"/>
</dbReference>
<evidence type="ECO:0000256" key="1">
    <source>
        <dbReference type="SAM" id="MobiDB-lite"/>
    </source>
</evidence>
<feature type="compositionally biased region" description="Acidic residues" evidence="1">
    <location>
        <begin position="209"/>
        <end position="224"/>
    </location>
</feature>
<dbReference type="SMR" id="C4QWW8"/>
<dbReference type="Proteomes" id="UP000000314">
    <property type="component" value="Chromosome 1"/>
</dbReference>
<organism evidence="3 4">
    <name type="scientific">Komagataella phaffii (strain GS115 / ATCC 20864)</name>
    <name type="common">Yeast</name>
    <name type="synonym">Pichia pastoris</name>
    <dbReference type="NCBI Taxonomy" id="644223"/>
    <lineage>
        <taxon>Eukaryota</taxon>
        <taxon>Fungi</taxon>
        <taxon>Dikarya</taxon>
        <taxon>Ascomycota</taxon>
        <taxon>Saccharomycotina</taxon>
        <taxon>Pichiomycetes</taxon>
        <taxon>Pichiales</taxon>
        <taxon>Pichiaceae</taxon>
        <taxon>Komagataella</taxon>
    </lineage>
</organism>
<dbReference type="RefSeq" id="XP_002490022.1">
    <property type="nucleotide sequence ID" value="XM_002489977.1"/>
</dbReference>
<feature type="compositionally biased region" description="Polar residues" evidence="1">
    <location>
        <begin position="65"/>
        <end position="79"/>
    </location>
</feature>
<dbReference type="EMBL" id="FN392319">
    <property type="protein sequence ID" value="CAY67741.1"/>
    <property type="molecule type" value="Genomic_DNA"/>
</dbReference>
<evidence type="ECO:0000313" key="3">
    <source>
        <dbReference type="EMBL" id="CAY67741.1"/>
    </source>
</evidence>
<keyword evidence="4" id="KW-1185">Reference proteome</keyword>
<protein>
    <recommendedName>
        <fullName evidence="2">Mif2/CENP-C cupin domain-containing protein</fullName>
    </recommendedName>
</protein>
<feature type="compositionally biased region" description="Basic residues" evidence="1">
    <location>
        <begin position="9"/>
        <end position="18"/>
    </location>
</feature>
<feature type="compositionally biased region" description="Polar residues" evidence="1">
    <location>
        <begin position="89"/>
        <end position="103"/>
    </location>
</feature>
<feature type="compositionally biased region" description="Polar residues" evidence="1">
    <location>
        <begin position="241"/>
        <end position="262"/>
    </location>
</feature>
<proteinExistence type="predicted"/>
<dbReference type="eggNOG" id="ENOG502S47H">
    <property type="taxonomic scope" value="Eukaryota"/>
</dbReference>
<dbReference type="CDD" id="cd06993">
    <property type="entry name" value="cupin_CENP-C_C"/>
    <property type="match status" value="1"/>
</dbReference>
<dbReference type="OrthoDB" id="1939643at2759"/>
<dbReference type="GeneID" id="8196627"/>
<dbReference type="InterPro" id="IPR014710">
    <property type="entry name" value="RmlC-like_jellyroll"/>
</dbReference>
<dbReference type="InterPro" id="IPR025974">
    <property type="entry name" value="Mif2/CENP-C_cupin"/>
</dbReference>
<dbReference type="SUPFAM" id="SSF51182">
    <property type="entry name" value="RmlC-like cupins"/>
    <property type="match status" value="1"/>
</dbReference>
<gene>
    <name evidence="3" type="ordered locus">PAS_chr1-1_0500</name>
</gene>
<evidence type="ECO:0000313" key="4">
    <source>
        <dbReference type="Proteomes" id="UP000000314"/>
    </source>
</evidence>
<dbReference type="HOGENOM" id="CLU_569984_0_0_1"/>
<feature type="compositionally biased region" description="Acidic residues" evidence="1">
    <location>
        <begin position="312"/>
        <end position="330"/>
    </location>
</feature>
<sequence>MEQLNIGRISRKTGRKAKSNVSKDAHGFEDIEEFFIPTSESSESEADQASNLTSITPPPALASSWGRNSPTNKIKTTPLSKVGGRTSLPKANSLRSPLPQTKKASALVEDTEDESQQPEFVDDDDMFNMNESMSPINLQKDSPDKNRYLQNLEQLSPDFDADDQFVKSVTKRLANSNKKQAHKSKKAANTTKRIALNKNSRRKKLSDLSDNEDEDEDEDEEQDTQDSPKKTQKKKITTPSVNTQTRKIKSPTVNTQTSSQPLRRSKKSTPLSPIPRQQAHPSLDRKLIQRQRQNQRQEQKPKQIARRKIVIPDEESQDLSNEEVDPEVDGGEWLKDGKLNTFVYDGPGSDKKVPRTIAWAPGHEEYLPPFQENGDNFRISILFDQERDYAAVGIMELPIAGQKSLKTNGDMYFTFYVITGLVEITVSNTVFVVNKGCAFEVPMGNFYQLINKGKSLAKLIFMQAKYKDLNLEEGPETID</sequence>
<dbReference type="OMA" id="AKMFFVQ"/>
<dbReference type="KEGG" id="ppa:PAS_chr1-1_0500"/>